<evidence type="ECO:0008006" key="4">
    <source>
        <dbReference type="Google" id="ProtNLM"/>
    </source>
</evidence>
<sequence>MNIRGIRVIVLITVVTILVMVGIFLFISGYNAISHSETTVTWKNGDTLVNTVFYKPHLEEDQIVFGEYLPYGKVWKTSDKEPAIFSTNKNLVVDGSYLKAGNYTLWSIPMKDSWKIMFNTKEYDLTEDFIEENAYDPDFDALVIQRPVTKNYAPLEELTMYFTSAFDQHILIIAWQETAVHIPFTFAE</sequence>
<keyword evidence="3" id="KW-1185">Reference proteome</keyword>
<keyword evidence="1" id="KW-0472">Membrane</keyword>
<organism evidence="2 3">
    <name type="scientific">Gangjinia marincola</name>
    <dbReference type="NCBI Taxonomy" id="578463"/>
    <lineage>
        <taxon>Bacteria</taxon>
        <taxon>Pseudomonadati</taxon>
        <taxon>Bacteroidota</taxon>
        <taxon>Flavobacteriia</taxon>
        <taxon>Flavobacteriales</taxon>
        <taxon>Flavobacteriaceae</taxon>
        <taxon>Gangjinia</taxon>
    </lineage>
</organism>
<keyword evidence="1" id="KW-0812">Transmembrane</keyword>
<evidence type="ECO:0000313" key="2">
    <source>
        <dbReference type="EMBL" id="GAA0871273.1"/>
    </source>
</evidence>
<evidence type="ECO:0000313" key="3">
    <source>
        <dbReference type="Proteomes" id="UP001500507"/>
    </source>
</evidence>
<comment type="caution">
    <text evidence="2">The sequence shown here is derived from an EMBL/GenBank/DDBJ whole genome shotgun (WGS) entry which is preliminary data.</text>
</comment>
<gene>
    <name evidence="2" type="ORF">GCM10009117_04190</name>
</gene>
<feature type="transmembrane region" description="Helical" evidence="1">
    <location>
        <begin position="6"/>
        <end position="27"/>
    </location>
</feature>
<protein>
    <recommendedName>
        <fullName evidence="4">DUF2911 domain-containing protein</fullName>
    </recommendedName>
</protein>
<dbReference type="EMBL" id="BAAAFG010000002">
    <property type="protein sequence ID" value="GAA0871273.1"/>
    <property type="molecule type" value="Genomic_DNA"/>
</dbReference>
<dbReference type="Proteomes" id="UP001500507">
    <property type="component" value="Unassembled WGS sequence"/>
</dbReference>
<name>A0ABN1MDV7_9FLAO</name>
<dbReference type="InterPro" id="IPR021314">
    <property type="entry name" value="DUF2911"/>
</dbReference>
<reference evidence="2 3" key="1">
    <citation type="journal article" date="2019" name="Int. J. Syst. Evol. Microbiol.">
        <title>The Global Catalogue of Microorganisms (GCM) 10K type strain sequencing project: providing services to taxonomists for standard genome sequencing and annotation.</title>
        <authorList>
            <consortium name="The Broad Institute Genomics Platform"/>
            <consortium name="The Broad Institute Genome Sequencing Center for Infectious Disease"/>
            <person name="Wu L."/>
            <person name="Ma J."/>
        </authorList>
    </citation>
    <scope>NUCLEOTIDE SEQUENCE [LARGE SCALE GENOMIC DNA]</scope>
    <source>
        <strain evidence="2 3">JCM 16082</strain>
    </source>
</reference>
<dbReference type="Pfam" id="PF11138">
    <property type="entry name" value="DUF2911"/>
    <property type="match status" value="1"/>
</dbReference>
<dbReference type="RefSeq" id="WP_343763212.1">
    <property type="nucleotide sequence ID" value="NZ_BAAAFG010000002.1"/>
</dbReference>
<keyword evidence="1" id="KW-1133">Transmembrane helix</keyword>
<evidence type="ECO:0000256" key="1">
    <source>
        <dbReference type="SAM" id="Phobius"/>
    </source>
</evidence>
<accession>A0ABN1MDV7</accession>
<proteinExistence type="predicted"/>